<protein>
    <submittedName>
        <fullName evidence="3">Universal stress protein UspA</fullName>
    </submittedName>
</protein>
<evidence type="ECO:0000256" key="1">
    <source>
        <dbReference type="ARBA" id="ARBA00008791"/>
    </source>
</evidence>
<accession>A0A108U7M4</accession>
<reference evidence="3 4" key="1">
    <citation type="journal article" date="2014" name="Genome Announc.">
        <title>Draft Genome Sequence of Lysobacter capsici AZ78, a Bacterium Antagonistic to Plant-Pathogenic Oomycetes.</title>
        <authorList>
            <person name="Puopolo G."/>
            <person name="Sonego P."/>
            <person name="Engelen K."/>
            <person name="Pertot I."/>
        </authorList>
    </citation>
    <scope>NUCLEOTIDE SEQUENCE [LARGE SCALE GENOMIC DNA]</scope>
    <source>
        <strain evidence="3 4">AZ78</strain>
    </source>
</reference>
<dbReference type="PANTHER" id="PTHR46268:SF15">
    <property type="entry name" value="UNIVERSAL STRESS PROTEIN HP_0031"/>
    <property type="match status" value="1"/>
</dbReference>
<dbReference type="Gene3D" id="3.40.50.12370">
    <property type="match status" value="1"/>
</dbReference>
<dbReference type="Pfam" id="PF00582">
    <property type="entry name" value="Usp"/>
    <property type="match status" value="1"/>
</dbReference>
<organism evidence="3 4">
    <name type="scientific">Lysobacter capsici AZ78</name>
    <dbReference type="NCBI Taxonomy" id="1444315"/>
    <lineage>
        <taxon>Bacteria</taxon>
        <taxon>Pseudomonadati</taxon>
        <taxon>Pseudomonadota</taxon>
        <taxon>Gammaproteobacteria</taxon>
        <taxon>Lysobacterales</taxon>
        <taxon>Lysobacteraceae</taxon>
        <taxon>Lysobacter</taxon>
    </lineage>
</organism>
<dbReference type="InterPro" id="IPR006016">
    <property type="entry name" value="UspA"/>
</dbReference>
<sequence>MFKEFLVPLLMGDIPSPVLQTACAMAKAWRGRVVALVGVSQVAPIPEAWEYYPAGVYESMRECALATVESMAEAADARLRYDEVPYEIRRSESFWLTPSEITVEHARYADVTVLGMGANERDARHRVFAAVAAGSGRPVLCVPAFKALPTNFGHAVVAWKASREAARALRDALPWLVRMRSVDLLSVDETSSIAYPLDAFLPSYLERHGVQVKWVRRSAAHTNVGRAIVDHASEYHAELIVAGAYSHSRLIEQILGGTTRHLSDHAPCPVLFSH</sequence>
<dbReference type="EMBL" id="JAJA02000001">
    <property type="protein sequence ID" value="KWS04051.1"/>
    <property type="molecule type" value="Genomic_DNA"/>
</dbReference>
<dbReference type="PANTHER" id="PTHR46268">
    <property type="entry name" value="STRESS RESPONSE PROTEIN NHAX"/>
    <property type="match status" value="1"/>
</dbReference>
<proteinExistence type="inferred from homology"/>
<dbReference type="CDD" id="cd00293">
    <property type="entry name" value="USP-like"/>
    <property type="match status" value="1"/>
</dbReference>
<name>A0A108U7M4_9GAMM</name>
<feature type="domain" description="UspA" evidence="2">
    <location>
        <begin position="153"/>
        <end position="271"/>
    </location>
</feature>
<evidence type="ECO:0000313" key="4">
    <source>
        <dbReference type="Proteomes" id="UP000023435"/>
    </source>
</evidence>
<evidence type="ECO:0000313" key="3">
    <source>
        <dbReference type="EMBL" id="KWS04051.1"/>
    </source>
</evidence>
<evidence type="ECO:0000259" key="2">
    <source>
        <dbReference type="Pfam" id="PF00582"/>
    </source>
</evidence>
<dbReference type="SUPFAM" id="SSF52402">
    <property type="entry name" value="Adenine nucleotide alpha hydrolases-like"/>
    <property type="match status" value="2"/>
</dbReference>
<dbReference type="AlphaFoldDB" id="A0A108U7M4"/>
<dbReference type="Proteomes" id="UP000023435">
    <property type="component" value="Unassembled WGS sequence"/>
</dbReference>
<comment type="similarity">
    <text evidence="1">Belongs to the universal stress protein A family.</text>
</comment>
<gene>
    <name evidence="3" type="ORF">AZ78_1600</name>
</gene>
<comment type="caution">
    <text evidence="3">The sequence shown here is derived from an EMBL/GenBank/DDBJ whole genome shotgun (WGS) entry which is preliminary data.</text>
</comment>
<keyword evidence="4" id="KW-1185">Reference proteome</keyword>